<accession>A0AAN4W2D1</accession>
<dbReference type="EC" id="3.5.1.44" evidence="3"/>
<comment type="caution">
    <text evidence="8">The sequence shown here is derived from an EMBL/GenBank/DDBJ whole genome shotgun (WGS) entry which is preliminary data.</text>
</comment>
<keyword evidence="3 4" id="KW-0145">Chemotaxis</keyword>
<dbReference type="Pfam" id="PF00072">
    <property type="entry name" value="Response_reg"/>
    <property type="match status" value="1"/>
</dbReference>
<dbReference type="PROSITE" id="PS50110">
    <property type="entry name" value="RESPONSE_REGULATORY"/>
    <property type="match status" value="1"/>
</dbReference>
<dbReference type="AlphaFoldDB" id="A0AAN4W2D1"/>
<dbReference type="Pfam" id="PF01339">
    <property type="entry name" value="CheB_methylest"/>
    <property type="match status" value="1"/>
</dbReference>
<feature type="active site" evidence="3 4">
    <location>
        <position position="196"/>
    </location>
</feature>
<evidence type="ECO:0000256" key="5">
    <source>
        <dbReference type="PROSITE-ProRule" id="PRU00169"/>
    </source>
</evidence>
<proteinExistence type="inferred from homology"/>
<dbReference type="GO" id="GO:0008984">
    <property type="term" value="F:protein-glutamate methylesterase activity"/>
    <property type="evidence" value="ECO:0007669"/>
    <property type="project" value="UniProtKB-UniRule"/>
</dbReference>
<dbReference type="RefSeq" id="WP_338238943.1">
    <property type="nucleotide sequence ID" value="NZ_BQKE01000003.1"/>
</dbReference>
<dbReference type="InterPro" id="IPR008248">
    <property type="entry name" value="CheB-like"/>
</dbReference>
<gene>
    <name evidence="3 8" type="primary">cheB</name>
    <name evidence="8" type="ORF">PEDI_43840</name>
</gene>
<dbReference type="Gene3D" id="3.40.50.180">
    <property type="entry name" value="Methylesterase CheB, C-terminal domain"/>
    <property type="match status" value="1"/>
</dbReference>
<reference evidence="8 9" key="1">
    <citation type="submission" date="2021-12" db="EMBL/GenBank/DDBJ databases">
        <title>Genome sequencing of bacteria with rrn-lacking chromosome and rrn-plasmid.</title>
        <authorList>
            <person name="Anda M."/>
            <person name="Iwasaki W."/>
        </authorList>
    </citation>
    <scope>NUCLEOTIDE SEQUENCE [LARGE SCALE GENOMIC DNA]</scope>
    <source>
        <strain evidence="8 9">NBRC 15940</strain>
    </source>
</reference>
<dbReference type="GO" id="GO:0050568">
    <property type="term" value="F:protein-glutamine glutaminase activity"/>
    <property type="evidence" value="ECO:0007669"/>
    <property type="project" value="UniProtKB-UniRule"/>
</dbReference>
<dbReference type="EMBL" id="BQKE01000003">
    <property type="protein sequence ID" value="GJM63832.1"/>
    <property type="molecule type" value="Genomic_DNA"/>
</dbReference>
<feature type="active site" evidence="3 4">
    <location>
        <position position="292"/>
    </location>
</feature>
<sequence length="348" mass="37717">MVKPKINILIVDDSSIMRHLIAHVLEENEDFLVVGTANNGKEAISQNRQLRPDVVLMDMNMGDYDGPFAVDQIMQSPWPVPIIILSALGNSDMGPILGALESGAYDYVNKSPSHNSDIKAIKVPLFEKIYAAKETDIATLLGNKDQKRNTAPHTFDQFLAYEVILLGASTGGPSAVESFISRVPENLPLPVIITQHMPASFVPSFAARLNEMNNKEVVLASSGTSLEKGKIYLLPGGHNTVLRKIGSEIKFRRSRRKFKAFNDPSIDGLFESAVNIFGAKCIGVLMTGMGRDGAEGMLKVKNAGGLTIAQSKETCVVYGMPKAANLAGAVQYNIKLREIPSFVISAIS</sequence>
<evidence type="ECO:0000313" key="9">
    <source>
        <dbReference type="Proteomes" id="UP001310022"/>
    </source>
</evidence>
<evidence type="ECO:0000256" key="4">
    <source>
        <dbReference type="PROSITE-ProRule" id="PRU00050"/>
    </source>
</evidence>
<name>A0AAN4W2D1_9BACT</name>
<keyword evidence="3" id="KW-0963">Cytoplasm</keyword>
<dbReference type="InterPro" id="IPR035909">
    <property type="entry name" value="CheB_C"/>
</dbReference>
<keyword evidence="9" id="KW-1185">Reference proteome</keyword>
<dbReference type="NCBIfam" id="NF001965">
    <property type="entry name" value="PRK00742.1"/>
    <property type="match status" value="1"/>
</dbReference>
<dbReference type="Gene3D" id="3.40.50.2300">
    <property type="match status" value="1"/>
</dbReference>
<dbReference type="PANTHER" id="PTHR42872">
    <property type="entry name" value="PROTEIN-GLUTAMATE METHYLESTERASE/PROTEIN-GLUTAMINE GLUTAMINASE"/>
    <property type="match status" value="1"/>
</dbReference>
<dbReference type="InterPro" id="IPR011006">
    <property type="entry name" value="CheY-like_superfamily"/>
</dbReference>
<evidence type="ECO:0000256" key="3">
    <source>
        <dbReference type="HAMAP-Rule" id="MF_00099"/>
    </source>
</evidence>
<dbReference type="GO" id="GO:0006935">
    <property type="term" value="P:chemotaxis"/>
    <property type="evidence" value="ECO:0007669"/>
    <property type="project" value="UniProtKB-UniRule"/>
</dbReference>
<comment type="function">
    <text evidence="3">Involved in chemotaxis. Part of a chemotaxis signal transduction system that modulates chemotaxis in response to various stimuli. Catalyzes the demethylation of specific methylglutamate residues introduced into the chemoreceptors (methyl-accepting chemotaxis proteins or MCP) by CheR. Also mediates the irreversible deamidation of specific glutamine residues to glutamic acid.</text>
</comment>
<evidence type="ECO:0000256" key="2">
    <source>
        <dbReference type="ARBA" id="ARBA00048267"/>
    </source>
</evidence>
<comment type="catalytic activity">
    <reaction evidence="2 3">
        <text>[protein]-L-glutamate 5-O-methyl ester + H2O = L-glutamyl-[protein] + methanol + H(+)</text>
        <dbReference type="Rhea" id="RHEA:23236"/>
        <dbReference type="Rhea" id="RHEA-COMP:10208"/>
        <dbReference type="Rhea" id="RHEA-COMP:10311"/>
        <dbReference type="ChEBI" id="CHEBI:15377"/>
        <dbReference type="ChEBI" id="CHEBI:15378"/>
        <dbReference type="ChEBI" id="CHEBI:17790"/>
        <dbReference type="ChEBI" id="CHEBI:29973"/>
        <dbReference type="ChEBI" id="CHEBI:82795"/>
        <dbReference type="EC" id="3.1.1.61"/>
    </reaction>
</comment>
<evidence type="ECO:0000259" key="6">
    <source>
        <dbReference type="PROSITE" id="PS50110"/>
    </source>
</evidence>
<comment type="PTM">
    <text evidence="3">Phosphorylated by CheA. Phosphorylation of the N-terminal regulatory domain activates the methylesterase activity.</text>
</comment>
<dbReference type="PANTHER" id="PTHR42872:SF3">
    <property type="entry name" value="PROTEIN-GLUTAMATE METHYLESTERASE_PROTEIN-GLUTAMINE GLUTAMINASE 1"/>
    <property type="match status" value="1"/>
</dbReference>
<comment type="catalytic activity">
    <reaction evidence="3">
        <text>L-glutaminyl-[protein] + H2O = L-glutamyl-[protein] + NH4(+)</text>
        <dbReference type="Rhea" id="RHEA:16441"/>
        <dbReference type="Rhea" id="RHEA-COMP:10207"/>
        <dbReference type="Rhea" id="RHEA-COMP:10208"/>
        <dbReference type="ChEBI" id="CHEBI:15377"/>
        <dbReference type="ChEBI" id="CHEBI:28938"/>
        <dbReference type="ChEBI" id="CHEBI:29973"/>
        <dbReference type="ChEBI" id="CHEBI:30011"/>
        <dbReference type="EC" id="3.5.1.44"/>
    </reaction>
</comment>
<dbReference type="GO" id="GO:0005737">
    <property type="term" value="C:cytoplasm"/>
    <property type="evidence" value="ECO:0007669"/>
    <property type="project" value="UniProtKB-SubCell"/>
</dbReference>
<dbReference type="Proteomes" id="UP001310022">
    <property type="component" value="Unassembled WGS sequence"/>
</dbReference>
<dbReference type="EC" id="3.1.1.61" evidence="3"/>
<dbReference type="GO" id="GO:0000156">
    <property type="term" value="F:phosphorelay response regulator activity"/>
    <property type="evidence" value="ECO:0007669"/>
    <property type="project" value="InterPro"/>
</dbReference>
<dbReference type="HAMAP" id="MF_00099">
    <property type="entry name" value="CheB_chemtxs"/>
    <property type="match status" value="1"/>
</dbReference>
<comment type="subcellular location">
    <subcellularLocation>
        <location evidence="3">Cytoplasm</location>
    </subcellularLocation>
</comment>
<dbReference type="SMART" id="SM00448">
    <property type="entry name" value="REC"/>
    <property type="match status" value="1"/>
</dbReference>
<keyword evidence="3 5" id="KW-0597">Phosphoprotein</keyword>
<dbReference type="InterPro" id="IPR000673">
    <property type="entry name" value="Sig_transdc_resp-reg_Me-estase"/>
</dbReference>
<dbReference type="PIRSF" id="PIRSF000876">
    <property type="entry name" value="RR_chemtxs_CheB"/>
    <property type="match status" value="1"/>
</dbReference>
<feature type="active site" evidence="3 4">
    <location>
        <position position="169"/>
    </location>
</feature>
<dbReference type="InterPro" id="IPR001789">
    <property type="entry name" value="Sig_transdc_resp-reg_receiver"/>
</dbReference>
<protein>
    <recommendedName>
        <fullName evidence="3">Protein-glutamate methylesterase/protein-glutamine glutaminase</fullName>
        <ecNumber evidence="3">3.1.1.61</ecNumber>
        <ecNumber evidence="3">3.5.1.44</ecNumber>
    </recommendedName>
</protein>
<dbReference type="CDD" id="cd17541">
    <property type="entry name" value="REC_CheB-like"/>
    <property type="match status" value="1"/>
</dbReference>
<comment type="similarity">
    <text evidence="3">Belongs to the CheB family.</text>
</comment>
<feature type="modified residue" description="4-aspartylphosphate" evidence="3 5">
    <location>
        <position position="58"/>
    </location>
</feature>
<feature type="domain" description="Response regulatory" evidence="6">
    <location>
        <begin position="7"/>
        <end position="125"/>
    </location>
</feature>
<evidence type="ECO:0000256" key="1">
    <source>
        <dbReference type="ARBA" id="ARBA00022801"/>
    </source>
</evidence>
<organism evidence="8 9">
    <name type="scientific">Persicobacter diffluens</name>
    <dbReference type="NCBI Taxonomy" id="981"/>
    <lineage>
        <taxon>Bacteria</taxon>
        <taxon>Pseudomonadati</taxon>
        <taxon>Bacteroidota</taxon>
        <taxon>Cytophagia</taxon>
        <taxon>Cytophagales</taxon>
        <taxon>Persicobacteraceae</taxon>
        <taxon>Persicobacter</taxon>
    </lineage>
</organism>
<dbReference type="PROSITE" id="PS50122">
    <property type="entry name" value="CHEB"/>
    <property type="match status" value="1"/>
</dbReference>
<evidence type="ECO:0000313" key="8">
    <source>
        <dbReference type="EMBL" id="GJM63832.1"/>
    </source>
</evidence>
<dbReference type="CDD" id="cd16432">
    <property type="entry name" value="CheB_Rec"/>
    <property type="match status" value="1"/>
</dbReference>
<evidence type="ECO:0000259" key="7">
    <source>
        <dbReference type="PROSITE" id="PS50122"/>
    </source>
</evidence>
<feature type="domain" description="CheB-type methylesterase" evidence="7">
    <location>
        <begin position="157"/>
        <end position="348"/>
    </location>
</feature>
<dbReference type="SUPFAM" id="SSF52172">
    <property type="entry name" value="CheY-like"/>
    <property type="match status" value="1"/>
</dbReference>
<keyword evidence="1 3" id="KW-0378">Hydrolase</keyword>
<dbReference type="SUPFAM" id="SSF52738">
    <property type="entry name" value="Methylesterase CheB, C-terminal domain"/>
    <property type="match status" value="1"/>
</dbReference>
<comment type="domain">
    <text evidence="3">Contains a C-terminal catalytic domain, and an N-terminal region which modulates catalytic activity.</text>
</comment>